<name>Q22KC4_TETTS</name>
<feature type="signal peptide" evidence="1">
    <location>
        <begin position="1"/>
        <end position="18"/>
    </location>
</feature>
<evidence type="ECO:0000256" key="1">
    <source>
        <dbReference type="SAM" id="SignalP"/>
    </source>
</evidence>
<dbReference type="AlphaFoldDB" id="Q22KC4"/>
<keyword evidence="3" id="KW-1185">Reference proteome</keyword>
<dbReference type="GeneID" id="7824697"/>
<dbReference type="InterPro" id="IPR009670">
    <property type="entry name" value="SerH"/>
</dbReference>
<proteinExistence type="predicted"/>
<gene>
    <name evidence="2" type="ORF">TTHERM_00313570</name>
</gene>
<protein>
    <submittedName>
        <fullName evidence="2">Cell surface immobilization antigen</fullName>
    </submittedName>
</protein>
<dbReference type="Pfam" id="PF06873">
    <property type="entry name" value="SerH"/>
    <property type="match status" value="3"/>
</dbReference>
<accession>Q22KC4</accession>
<reference evidence="3" key="1">
    <citation type="journal article" date="2006" name="PLoS Biol.">
        <title>Macronuclear genome sequence of the ciliate Tetrahymena thermophila, a model eukaryote.</title>
        <authorList>
            <person name="Eisen J.A."/>
            <person name="Coyne R.S."/>
            <person name="Wu M."/>
            <person name="Wu D."/>
            <person name="Thiagarajan M."/>
            <person name="Wortman J.R."/>
            <person name="Badger J.H."/>
            <person name="Ren Q."/>
            <person name="Amedeo P."/>
            <person name="Jones K.M."/>
            <person name="Tallon L.J."/>
            <person name="Delcher A.L."/>
            <person name="Salzberg S.L."/>
            <person name="Silva J.C."/>
            <person name="Haas B.J."/>
            <person name="Majoros W.H."/>
            <person name="Farzad M."/>
            <person name="Carlton J.M."/>
            <person name="Smith R.K. Jr."/>
            <person name="Garg J."/>
            <person name="Pearlman R.E."/>
            <person name="Karrer K.M."/>
            <person name="Sun L."/>
            <person name="Manning G."/>
            <person name="Elde N.C."/>
            <person name="Turkewitz A.P."/>
            <person name="Asai D.J."/>
            <person name="Wilkes D.E."/>
            <person name="Wang Y."/>
            <person name="Cai H."/>
            <person name="Collins K."/>
            <person name="Stewart B.A."/>
            <person name="Lee S.R."/>
            <person name="Wilamowska K."/>
            <person name="Weinberg Z."/>
            <person name="Ruzzo W.L."/>
            <person name="Wloga D."/>
            <person name="Gaertig J."/>
            <person name="Frankel J."/>
            <person name="Tsao C.-C."/>
            <person name="Gorovsky M.A."/>
            <person name="Keeling P.J."/>
            <person name="Waller R.F."/>
            <person name="Patron N.J."/>
            <person name="Cherry J.M."/>
            <person name="Stover N.A."/>
            <person name="Krieger C.J."/>
            <person name="del Toro C."/>
            <person name="Ryder H.F."/>
            <person name="Williamson S.C."/>
            <person name="Barbeau R.A."/>
            <person name="Hamilton E.P."/>
            <person name="Orias E."/>
        </authorList>
    </citation>
    <scope>NUCLEOTIDE SEQUENCE [LARGE SCALE GENOMIC DNA]</scope>
    <source>
        <strain evidence="3">SB210</strain>
    </source>
</reference>
<organism evidence="2 3">
    <name type="scientific">Tetrahymena thermophila (strain SB210)</name>
    <dbReference type="NCBI Taxonomy" id="312017"/>
    <lineage>
        <taxon>Eukaryota</taxon>
        <taxon>Sar</taxon>
        <taxon>Alveolata</taxon>
        <taxon>Ciliophora</taxon>
        <taxon>Intramacronucleata</taxon>
        <taxon>Oligohymenophorea</taxon>
        <taxon>Hymenostomatida</taxon>
        <taxon>Tetrahymenina</taxon>
        <taxon>Tetrahymenidae</taxon>
        <taxon>Tetrahymena</taxon>
    </lineage>
</organism>
<evidence type="ECO:0000313" key="3">
    <source>
        <dbReference type="Proteomes" id="UP000009168"/>
    </source>
</evidence>
<evidence type="ECO:0000313" key="2">
    <source>
        <dbReference type="EMBL" id="EAR85875.1"/>
    </source>
</evidence>
<dbReference type="HOGENOM" id="CLU_014818_0_0_1"/>
<dbReference type="KEGG" id="tet:TTHERM_00313570"/>
<keyword evidence="1" id="KW-0732">Signal</keyword>
<dbReference type="Proteomes" id="UP000009168">
    <property type="component" value="Unassembled WGS sequence"/>
</dbReference>
<dbReference type="InParanoid" id="Q22KC4"/>
<dbReference type="EMBL" id="GG662498">
    <property type="protein sequence ID" value="EAR85875.1"/>
    <property type="molecule type" value="Genomic_DNA"/>
</dbReference>
<feature type="chain" id="PRO_5004201135" evidence="1">
    <location>
        <begin position="19"/>
        <end position="1082"/>
    </location>
</feature>
<dbReference type="RefSeq" id="XP_001033538.1">
    <property type="nucleotide sequence ID" value="XM_001033538.1"/>
</dbReference>
<sequence>MKIEILLITLLLAQNVIADPKPGKPVTCGQNSKDCTNCPVVYYSSWVYDQTTQQCHIDDCNASTIIYFSDQYCLSCQSDDSNTYSNGSACVKSSDSCYSRQSPWTDSDCQVCGQGQYAIFNGQLCSQNQCNQQTWTDQDCQNCNWSYVASPDQTKCVNTNGISCTQIKQGQMISDQFCQACYSQNYYADIYLEKCVQSSDNCGQYQNPNGNYYYYNLKYNNYEQRKTPWTDDDCKICGSQYALPDQSECFSCQIIQQLNEYSDYICQKCFGAGYFATFDGSSCVQSSDTCGNNQYYSGAIKQQRSLPWTDNDCVLCKEGQYAYQRQYGCFTCPSSSTSGSNYNDEICQKCFGKQYFAAVDGNSCVQSSDSCNRGPLQRFKPWTDNDCQLCKAGQYASIQQNQCYSCQSNNLPYSYWYNYNDEMCQKCFGQGYFATVDGQNCVQSQFTCGRYYPRLTQWTDSDCQLCKAGQYAYQHQGGCFYCAQGSQNDEVCQKCVGKGYFASSDGSCVQSSDTCGNNYQNQRLTPWTDQDCQLCKHGQYAYAKQQGCFYCQPNNWNFYGFNDEICSKCFGQGYFATFDKQTCVQSSDSCEAVMNNYGFISYQNLRLSPWTDSDCQLCKAGEFALPDKLGCYSCPNSNPYSYQNYQLNDLICQLCFGSGYFAALNGQQCVQSSDTCGRNLVQSNQNYYTSFPNRSSPWTDQDCQLCQVGQYATLDKNSCFTCNYQTYFPYYPTVPYYQPSDHICQICVGQGYFLSATGICVQSSDTCGVYLTANNVDIKNVNFNFQKQQFIYPLAQRKTAWTDQDCFLCQTGYYANYDKSFCSPIQCNNQKNWTDSLCQQCGISYSTNNSTQIIGYYASIDKTQCVQTHQSCSNSTNVDDLFCQTCYKNPKMFASLDGQECLQLQDSCDSKIRKALWTDSDCQKCKKGKHATFDKKSCAKTANCSSQKSPFSDDFCQQCSEGKQYASKDGLHCLTIKHSCNHTGSWSEKDCQQCFNNKKHVNIEGTDCVQSQDSCVNRNSAWTDQDCKLCYPQKNISINLFGTECVDIDCKKTSGWTDYDCYKCNPLKPFASSNKSTCQQQK</sequence>